<gene>
    <name evidence="1" type="ORF">L873DRAFT_1668129</name>
</gene>
<organism evidence="1 2">
    <name type="scientific">Choiromyces venosus 120613-1</name>
    <dbReference type="NCBI Taxonomy" id="1336337"/>
    <lineage>
        <taxon>Eukaryota</taxon>
        <taxon>Fungi</taxon>
        <taxon>Dikarya</taxon>
        <taxon>Ascomycota</taxon>
        <taxon>Pezizomycotina</taxon>
        <taxon>Pezizomycetes</taxon>
        <taxon>Pezizales</taxon>
        <taxon>Tuberaceae</taxon>
        <taxon>Choiromyces</taxon>
    </lineage>
</organism>
<evidence type="ECO:0000313" key="2">
    <source>
        <dbReference type="Proteomes" id="UP000276215"/>
    </source>
</evidence>
<dbReference type="AlphaFoldDB" id="A0A3N4K079"/>
<dbReference type="Gene3D" id="1.25.40.20">
    <property type="entry name" value="Ankyrin repeat-containing domain"/>
    <property type="match status" value="1"/>
</dbReference>
<dbReference type="EMBL" id="ML120360">
    <property type="protein sequence ID" value="RPB04016.1"/>
    <property type="molecule type" value="Genomic_DNA"/>
</dbReference>
<keyword evidence="2" id="KW-1185">Reference proteome</keyword>
<accession>A0A3N4K079</accession>
<dbReference type="OrthoDB" id="426293at2759"/>
<sequence length="159" mass="17420">MNGAKHHSHGGDGVVKLLLEREDVNPDNLDEVGRTPLSYAAGNGHEGVVSARLDARRCQSIYTEHGTEFKSFPRYGAPAPEFRRVFNTNPARTARRHIAFLSSSISNLCRLLCGATSTQLLRLPPSLPETFSTYRGVLEGSLADSWFVGGFFFFCSSAV</sequence>
<protein>
    <recommendedName>
        <fullName evidence="3">Ankyrin</fullName>
    </recommendedName>
</protein>
<dbReference type="STRING" id="1336337.A0A3N4K079"/>
<evidence type="ECO:0008006" key="3">
    <source>
        <dbReference type="Google" id="ProtNLM"/>
    </source>
</evidence>
<dbReference type="Proteomes" id="UP000276215">
    <property type="component" value="Unassembled WGS sequence"/>
</dbReference>
<dbReference type="SUPFAM" id="SSF48403">
    <property type="entry name" value="Ankyrin repeat"/>
    <property type="match status" value="1"/>
</dbReference>
<proteinExistence type="predicted"/>
<name>A0A3N4K079_9PEZI</name>
<evidence type="ECO:0000313" key="1">
    <source>
        <dbReference type="EMBL" id="RPB04016.1"/>
    </source>
</evidence>
<dbReference type="InterPro" id="IPR036770">
    <property type="entry name" value="Ankyrin_rpt-contain_sf"/>
</dbReference>
<reference evidence="1 2" key="1">
    <citation type="journal article" date="2018" name="Nat. Ecol. Evol.">
        <title>Pezizomycetes genomes reveal the molecular basis of ectomycorrhizal truffle lifestyle.</title>
        <authorList>
            <person name="Murat C."/>
            <person name="Payen T."/>
            <person name="Noel B."/>
            <person name="Kuo A."/>
            <person name="Morin E."/>
            <person name="Chen J."/>
            <person name="Kohler A."/>
            <person name="Krizsan K."/>
            <person name="Balestrini R."/>
            <person name="Da Silva C."/>
            <person name="Montanini B."/>
            <person name="Hainaut M."/>
            <person name="Levati E."/>
            <person name="Barry K.W."/>
            <person name="Belfiori B."/>
            <person name="Cichocki N."/>
            <person name="Clum A."/>
            <person name="Dockter R.B."/>
            <person name="Fauchery L."/>
            <person name="Guy J."/>
            <person name="Iotti M."/>
            <person name="Le Tacon F."/>
            <person name="Lindquist E.A."/>
            <person name="Lipzen A."/>
            <person name="Malagnac F."/>
            <person name="Mello A."/>
            <person name="Molinier V."/>
            <person name="Miyauchi S."/>
            <person name="Poulain J."/>
            <person name="Riccioni C."/>
            <person name="Rubini A."/>
            <person name="Sitrit Y."/>
            <person name="Splivallo R."/>
            <person name="Traeger S."/>
            <person name="Wang M."/>
            <person name="Zifcakova L."/>
            <person name="Wipf D."/>
            <person name="Zambonelli A."/>
            <person name="Paolocci F."/>
            <person name="Nowrousian M."/>
            <person name="Ottonello S."/>
            <person name="Baldrian P."/>
            <person name="Spatafora J.W."/>
            <person name="Henrissat B."/>
            <person name="Nagy L.G."/>
            <person name="Aury J.M."/>
            <person name="Wincker P."/>
            <person name="Grigoriev I.V."/>
            <person name="Bonfante P."/>
            <person name="Martin F.M."/>
        </authorList>
    </citation>
    <scope>NUCLEOTIDE SEQUENCE [LARGE SCALE GENOMIC DNA]</scope>
    <source>
        <strain evidence="1 2">120613-1</strain>
    </source>
</reference>